<dbReference type="InterPro" id="IPR023485">
    <property type="entry name" value="Ptyr_pPase"/>
</dbReference>
<dbReference type="Gene3D" id="3.40.50.2300">
    <property type="match status" value="1"/>
</dbReference>
<feature type="domain" description="Phosphotyrosine protein phosphatase I" evidence="2">
    <location>
        <begin position="35"/>
        <end position="168"/>
    </location>
</feature>
<evidence type="ECO:0000313" key="4">
    <source>
        <dbReference type="Proteomes" id="UP000633136"/>
    </source>
</evidence>
<evidence type="ECO:0000313" key="3">
    <source>
        <dbReference type="EMBL" id="GGE59450.1"/>
    </source>
</evidence>
<dbReference type="GO" id="GO:0046685">
    <property type="term" value="P:response to arsenic-containing substance"/>
    <property type="evidence" value="ECO:0007669"/>
    <property type="project" value="UniProtKB-KW"/>
</dbReference>
<reference evidence="3" key="1">
    <citation type="journal article" date="2014" name="Int. J. Syst. Evol. Microbiol.">
        <title>Complete genome sequence of Corynebacterium casei LMG S-19264T (=DSM 44701T), isolated from a smear-ripened cheese.</title>
        <authorList>
            <consortium name="US DOE Joint Genome Institute (JGI-PGF)"/>
            <person name="Walter F."/>
            <person name="Albersmeier A."/>
            <person name="Kalinowski J."/>
            <person name="Ruckert C."/>
        </authorList>
    </citation>
    <scope>NUCLEOTIDE SEQUENCE</scope>
    <source>
        <strain evidence="3">CGMCC 1.15388</strain>
    </source>
</reference>
<dbReference type="RefSeq" id="WP_188682178.1">
    <property type="nucleotide sequence ID" value="NZ_BMIS01000001.1"/>
</dbReference>
<proteinExistence type="predicted"/>
<sequence>MTQKPGDQPVRAAEEEIVPAAETVLDGSTEDSSTPGVLFVCVRNGGKSQMAAGLMRRELAEAGAEGSILVSSAGTEPGSRINALSADVLHDLGADITGETPTPVTPEAMREAGLVVVIGAEAQVDPPEGVTVERWETDEPSDRGIEGRERMELVRDDIHTHVRELKNRLLS</sequence>
<reference evidence="3" key="2">
    <citation type="submission" date="2020-09" db="EMBL/GenBank/DDBJ databases">
        <authorList>
            <person name="Sun Q."/>
            <person name="Zhou Y."/>
        </authorList>
    </citation>
    <scope>NUCLEOTIDE SEQUENCE</scope>
    <source>
        <strain evidence="3">CGMCC 1.15388</strain>
    </source>
</reference>
<comment type="caution">
    <text evidence="3">The sequence shown here is derived from an EMBL/GenBank/DDBJ whole genome shotgun (WGS) entry which is preliminary data.</text>
</comment>
<keyword evidence="4" id="KW-1185">Reference proteome</keyword>
<dbReference type="InterPro" id="IPR036196">
    <property type="entry name" value="Ptyr_pPase_sf"/>
</dbReference>
<dbReference type="Proteomes" id="UP000633136">
    <property type="component" value="Unassembled WGS sequence"/>
</dbReference>
<organism evidence="3 4">
    <name type="scientific">Nesterenkonia cremea</name>
    <dbReference type="NCBI Taxonomy" id="1882340"/>
    <lineage>
        <taxon>Bacteria</taxon>
        <taxon>Bacillati</taxon>
        <taxon>Actinomycetota</taxon>
        <taxon>Actinomycetes</taxon>
        <taxon>Micrococcales</taxon>
        <taxon>Micrococcaceae</taxon>
        <taxon>Nesterenkonia</taxon>
    </lineage>
</organism>
<dbReference type="EMBL" id="BMIS01000001">
    <property type="protein sequence ID" value="GGE59450.1"/>
    <property type="molecule type" value="Genomic_DNA"/>
</dbReference>
<dbReference type="PANTHER" id="PTHR43428">
    <property type="entry name" value="ARSENATE REDUCTASE"/>
    <property type="match status" value="1"/>
</dbReference>
<accession>A0A917AKN7</accession>
<name>A0A917AKN7_9MICC</name>
<dbReference type="Pfam" id="PF01451">
    <property type="entry name" value="LMWPc"/>
    <property type="match status" value="1"/>
</dbReference>
<keyword evidence="1" id="KW-0059">Arsenical resistance</keyword>
<gene>
    <name evidence="3" type="ORF">GCM10011401_02740</name>
</gene>
<evidence type="ECO:0000259" key="2">
    <source>
        <dbReference type="SMART" id="SM00226"/>
    </source>
</evidence>
<dbReference type="AlphaFoldDB" id="A0A917AKN7"/>
<evidence type="ECO:0000256" key="1">
    <source>
        <dbReference type="ARBA" id="ARBA00022849"/>
    </source>
</evidence>
<protein>
    <submittedName>
        <fullName evidence="3">Arsenate reductase</fullName>
    </submittedName>
</protein>
<dbReference type="PANTHER" id="PTHR43428:SF1">
    <property type="entry name" value="ARSENATE REDUCTASE"/>
    <property type="match status" value="1"/>
</dbReference>
<dbReference type="SUPFAM" id="SSF52788">
    <property type="entry name" value="Phosphotyrosine protein phosphatases I"/>
    <property type="match status" value="1"/>
</dbReference>
<dbReference type="SMART" id="SM00226">
    <property type="entry name" value="LMWPc"/>
    <property type="match status" value="1"/>
</dbReference>